<comment type="catalytic activity">
    <reaction evidence="8">
        <text>a (3R)-hydroxyacyl-[ACP] + UDP-N-acetyl-alpha-D-glucosamine = a UDP-3-O-[(3R)-3-hydroxyacyl]-N-acetyl-alpha-D-glucosamine + holo-[ACP]</text>
        <dbReference type="Rhea" id="RHEA:67812"/>
        <dbReference type="Rhea" id="RHEA-COMP:9685"/>
        <dbReference type="Rhea" id="RHEA-COMP:9945"/>
        <dbReference type="ChEBI" id="CHEBI:57705"/>
        <dbReference type="ChEBI" id="CHEBI:64479"/>
        <dbReference type="ChEBI" id="CHEBI:78827"/>
        <dbReference type="ChEBI" id="CHEBI:173225"/>
        <dbReference type="EC" id="2.3.1.129"/>
    </reaction>
</comment>
<dbReference type="Proteomes" id="UP000258927">
    <property type="component" value="Chromosome"/>
</dbReference>
<dbReference type="AlphaFoldDB" id="A0A2R4MFE2"/>
<dbReference type="InterPro" id="IPR010137">
    <property type="entry name" value="Lipid_A_LpxA"/>
</dbReference>
<dbReference type="CDD" id="cd03351">
    <property type="entry name" value="LbH_UDP-GlcNAc_AT"/>
    <property type="match status" value="1"/>
</dbReference>
<keyword evidence="3 8" id="KW-0441">Lipid A biosynthesis</keyword>
<dbReference type="GO" id="GO:0008780">
    <property type="term" value="F:acyl-[acyl-carrier-protein]-UDP-N-acetylglucosamine O-acyltransferase activity"/>
    <property type="evidence" value="ECO:0007669"/>
    <property type="project" value="UniProtKB-UniRule"/>
</dbReference>
<comment type="subcellular location">
    <subcellularLocation>
        <location evidence="8">Cytoplasm</location>
    </subcellularLocation>
</comment>
<evidence type="ECO:0000256" key="6">
    <source>
        <dbReference type="ARBA" id="ARBA00023098"/>
    </source>
</evidence>
<dbReference type="Pfam" id="PF00132">
    <property type="entry name" value="Hexapep"/>
    <property type="match status" value="1"/>
</dbReference>
<reference evidence="10 11" key="1">
    <citation type="submission" date="2017-05" db="EMBL/GenBank/DDBJ databases">
        <title>Genome Analysis of Maritalea myrionectae HL2708#5.</title>
        <authorList>
            <consortium name="Cotde Inc.-PKNU"/>
            <person name="Jang D."/>
            <person name="Oh H.-M."/>
        </authorList>
    </citation>
    <scope>NUCLEOTIDE SEQUENCE [LARGE SCALE GENOMIC DNA]</scope>
    <source>
        <strain evidence="10 11">HL2708#5</strain>
    </source>
</reference>
<dbReference type="Gene3D" id="2.160.10.10">
    <property type="entry name" value="Hexapeptide repeat proteins"/>
    <property type="match status" value="1"/>
</dbReference>
<dbReference type="PANTHER" id="PTHR43480:SF1">
    <property type="entry name" value="ACYL-[ACYL-CARRIER-PROTEIN]--UDP-N-ACETYLGLUCOSAMINE O-ACYLTRANSFERASE, MITOCHONDRIAL-RELATED"/>
    <property type="match status" value="1"/>
</dbReference>
<dbReference type="InterPro" id="IPR011004">
    <property type="entry name" value="Trimer_LpxA-like_sf"/>
</dbReference>
<dbReference type="NCBIfam" id="NF003657">
    <property type="entry name" value="PRK05289.1"/>
    <property type="match status" value="1"/>
</dbReference>
<dbReference type="HAMAP" id="MF_00387">
    <property type="entry name" value="LpxA"/>
    <property type="match status" value="1"/>
</dbReference>
<dbReference type="EMBL" id="CP021330">
    <property type="protein sequence ID" value="AVX04589.1"/>
    <property type="molecule type" value="Genomic_DNA"/>
</dbReference>
<keyword evidence="1 8" id="KW-0963">Cytoplasm</keyword>
<protein>
    <recommendedName>
        <fullName evidence="8">Acyl-[acyl-carrier-protein]--UDP-N-acetylglucosamine O-acyltransferase</fullName>
        <shortName evidence="8">UDP-N-acetylglucosamine acyltransferase</shortName>
        <ecNumber evidence="8">2.3.1.129</ecNumber>
    </recommendedName>
</protein>
<evidence type="ECO:0000313" key="10">
    <source>
        <dbReference type="EMBL" id="AVX04589.1"/>
    </source>
</evidence>
<comment type="function">
    <text evidence="8">Involved in the biosynthesis of lipid A, a phosphorylated glycolipid that anchors the lipopolysaccharide to the outer membrane of the cell.</text>
</comment>
<dbReference type="InterPro" id="IPR037157">
    <property type="entry name" value="Acetyltransf_C_sf"/>
</dbReference>
<accession>A0A2R4MFE2</accession>
<dbReference type="EC" id="2.3.1.129" evidence="8"/>
<dbReference type="STRING" id="1122213.GCA_000423365_02366"/>
<organism evidence="10 11">
    <name type="scientific">Maritalea myrionectae</name>
    <dbReference type="NCBI Taxonomy" id="454601"/>
    <lineage>
        <taxon>Bacteria</taxon>
        <taxon>Pseudomonadati</taxon>
        <taxon>Pseudomonadota</taxon>
        <taxon>Alphaproteobacteria</taxon>
        <taxon>Hyphomicrobiales</taxon>
        <taxon>Devosiaceae</taxon>
        <taxon>Maritalea</taxon>
    </lineage>
</organism>
<dbReference type="PROSITE" id="PS00101">
    <property type="entry name" value="HEXAPEP_TRANSFERASES"/>
    <property type="match status" value="1"/>
</dbReference>
<evidence type="ECO:0000256" key="2">
    <source>
        <dbReference type="ARBA" id="ARBA00022516"/>
    </source>
</evidence>
<comment type="similarity">
    <text evidence="8">Belongs to the transferase hexapeptide repeat family. LpxA subfamily.</text>
</comment>
<comment type="subunit">
    <text evidence="8">Homotrimer.</text>
</comment>
<evidence type="ECO:0000313" key="11">
    <source>
        <dbReference type="Proteomes" id="UP000258927"/>
    </source>
</evidence>
<keyword evidence="6 8" id="KW-0443">Lipid metabolism</keyword>
<evidence type="ECO:0000256" key="5">
    <source>
        <dbReference type="ARBA" id="ARBA00022737"/>
    </source>
</evidence>
<evidence type="ECO:0000256" key="8">
    <source>
        <dbReference type="HAMAP-Rule" id="MF_00387"/>
    </source>
</evidence>
<dbReference type="PIRSF" id="PIRSF000456">
    <property type="entry name" value="UDP-GlcNAc_acltr"/>
    <property type="match status" value="1"/>
</dbReference>
<evidence type="ECO:0000256" key="4">
    <source>
        <dbReference type="ARBA" id="ARBA00022679"/>
    </source>
</evidence>
<dbReference type="SUPFAM" id="SSF51161">
    <property type="entry name" value="Trimeric LpxA-like enzymes"/>
    <property type="match status" value="1"/>
</dbReference>
<dbReference type="KEGG" id="mmyr:MXMO3_02068"/>
<dbReference type="Gene3D" id="1.20.1180.10">
    <property type="entry name" value="Udp N-acetylglucosamine O-acyltransferase, C-terminal domain"/>
    <property type="match status" value="1"/>
</dbReference>
<dbReference type="PANTHER" id="PTHR43480">
    <property type="entry name" value="ACYL-[ACYL-CARRIER-PROTEIN]--UDP-N-ACETYLGLUCOSAMINE O-ACYLTRANSFERASE"/>
    <property type="match status" value="1"/>
</dbReference>
<dbReference type="RefSeq" id="WP_117395798.1">
    <property type="nucleotide sequence ID" value="NZ_CP021330.1"/>
</dbReference>
<dbReference type="Pfam" id="PF13720">
    <property type="entry name" value="Acetyltransf_11"/>
    <property type="match status" value="1"/>
</dbReference>
<keyword evidence="11" id="KW-1185">Reference proteome</keyword>
<evidence type="ECO:0000256" key="7">
    <source>
        <dbReference type="ARBA" id="ARBA00023315"/>
    </source>
</evidence>
<dbReference type="GO" id="GO:0009245">
    <property type="term" value="P:lipid A biosynthetic process"/>
    <property type="evidence" value="ECO:0007669"/>
    <property type="project" value="UniProtKB-UniRule"/>
</dbReference>
<dbReference type="InterPro" id="IPR018357">
    <property type="entry name" value="Hexapep_transf_CS"/>
</dbReference>
<keyword evidence="7 8" id="KW-0012">Acyltransferase</keyword>
<evidence type="ECO:0000259" key="9">
    <source>
        <dbReference type="Pfam" id="PF13720"/>
    </source>
</evidence>
<proteinExistence type="inferred from homology"/>
<gene>
    <name evidence="8" type="primary">lpxA</name>
    <name evidence="10" type="ORF">MXMO3_02068</name>
</gene>
<dbReference type="UniPathway" id="UPA00359">
    <property type="reaction ID" value="UER00477"/>
</dbReference>
<comment type="pathway">
    <text evidence="8">Glycolipid biosynthesis; lipid IV(A) biosynthesis; lipid IV(A) from (3R)-3-hydroxytetradecanoyl-[acyl-carrier-protein] and UDP-N-acetyl-alpha-D-glucosamine: step 1/6.</text>
</comment>
<dbReference type="GO" id="GO:0016020">
    <property type="term" value="C:membrane"/>
    <property type="evidence" value="ECO:0007669"/>
    <property type="project" value="GOC"/>
</dbReference>
<evidence type="ECO:0000256" key="1">
    <source>
        <dbReference type="ARBA" id="ARBA00022490"/>
    </source>
</evidence>
<keyword evidence="2 8" id="KW-0444">Lipid biosynthesis</keyword>
<dbReference type="GO" id="GO:0005737">
    <property type="term" value="C:cytoplasm"/>
    <property type="evidence" value="ECO:0007669"/>
    <property type="project" value="UniProtKB-SubCell"/>
</dbReference>
<evidence type="ECO:0000256" key="3">
    <source>
        <dbReference type="ARBA" id="ARBA00022556"/>
    </source>
</evidence>
<keyword evidence="5 8" id="KW-0677">Repeat</keyword>
<sequence length="268" mass="28958">MTEIHTTAVVSPEVELGENVVIGPFCVLDGPIKIGAESVLHSHVVVQGRTVIGRNAEIFPFASVGHRPQDLKYSGEESCLTIGDYCTIREHVTINPGTSGGGLETRIGDHVLLMAGAHVAHDCHLGDHVIMVNQSTLAGHCLVDDHAIVGGLSGVHQFVRIGAHAFVGAMSMVENDVIPYGSVLGNRAYLGGLNLVGLKRRNFDREEIHTLRAAYRMIFSNEGTLRERVEDAAELFENHQLVEDVVAFVRKPSERAICMPKNGVDLGS</sequence>
<dbReference type="InterPro" id="IPR001451">
    <property type="entry name" value="Hexapep"/>
</dbReference>
<keyword evidence="4 8" id="KW-0808">Transferase</keyword>
<name>A0A2R4MFE2_9HYPH</name>
<dbReference type="NCBIfam" id="TIGR01852">
    <property type="entry name" value="lipid_A_lpxA"/>
    <property type="match status" value="1"/>
</dbReference>
<feature type="domain" description="UDP N-acetylglucosamine O-acyltransferase C-terminal" evidence="9">
    <location>
        <begin position="176"/>
        <end position="258"/>
    </location>
</feature>
<dbReference type="InterPro" id="IPR029098">
    <property type="entry name" value="Acetyltransf_C"/>
</dbReference>